<dbReference type="AlphaFoldDB" id="J4D8L8"/>
<feature type="region of interest" description="Disordered" evidence="3">
    <location>
        <begin position="1"/>
        <end position="75"/>
    </location>
</feature>
<dbReference type="GO" id="GO:0000398">
    <property type="term" value="P:mRNA splicing, via spliceosome"/>
    <property type="evidence" value="ECO:0007669"/>
    <property type="project" value="InterPro"/>
</dbReference>
<accession>J4D8L8</accession>
<organism evidence="4 5">
    <name type="scientific">Theileria orientalis strain Shintoku</name>
    <dbReference type="NCBI Taxonomy" id="869250"/>
    <lineage>
        <taxon>Eukaryota</taxon>
        <taxon>Sar</taxon>
        <taxon>Alveolata</taxon>
        <taxon>Apicomplexa</taxon>
        <taxon>Aconoidasida</taxon>
        <taxon>Piroplasmida</taxon>
        <taxon>Theileriidae</taxon>
        <taxon>Theileria</taxon>
    </lineage>
</organism>
<keyword evidence="5" id="KW-1185">Reference proteome</keyword>
<evidence type="ECO:0000313" key="4">
    <source>
        <dbReference type="EMBL" id="BAM40850.1"/>
    </source>
</evidence>
<dbReference type="InterPro" id="IPR012890">
    <property type="entry name" value="GCFC2-like"/>
</dbReference>
<gene>
    <name evidence="4" type="ORF">TOT_030000112</name>
</gene>
<dbReference type="OMA" id="SACLEPF"/>
<dbReference type="KEGG" id="tot:TOT_030000112"/>
<feature type="region of interest" description="Disordered" evidence="3">
    <location>
        <begin position="172"/>
        <end position="193"/>
    </location>
</feature>
<name>J4D8L8_THEOR</name>
<reference evidence="4 5" key="1">
    <citation type="journal article" date="2012" name="MBio">
        <title>Comparative genome analysis of three eukaryotic parasites with differing abilities to transform leukocytes reveals key mediators of Theileria-induced leukocyte transformation.</title>
        <authorList>
            <person name="Hayashida K."/>
            <person name="Hara Y."/>
            <person name="Abe T."/>
            <person name="Yamasaki C."/>
            <person name="Toyoda A."/>
            <person name="Kosuge T."/>
            <person name="Suzuki Y."/>
            <person name="Sato Y."/>
            <person name="Kawashima S."/>
            <person name="Katayama T."/>
            <person name="Wakaguri H."/>
            <person name="Inoue N."/>
            <person name="Homma K."/>
            <person name="Tada-Umezaki M."/>
            <person name="Yagi Y."/>
            <person name="Fujii Y."/>
            <person name="Habara T."/>
            <person name="Kanehisa M."/>
            <person name="Watanabe H."/>
            <person name="Ito K."/>
            <person name="Gojobori T."/>
            <person name="Sugawara H."/>
            <person name="Imanishi T."/>
            <person name="Weir W."/>
            <person name="Gardner M."/>
            <person name="Pain A."/>
            <person name="Shiels B."/>
            <person name="Hattori M."/>
            <person name="Nene V."/>
            <person name="Sugimoto C."/>
        </authorList>
    </citation>
    <scope>NUCLEOTIDE SEQUENCE [LARGE SCALE GENOMIC DNA]</scope>
    <source>
        <strain evidence="4 5">Shintoku</strain>
    </source>
</reference>
<dbReference type="RefSeq" id="XP_009691151.1">
    <property type="nucleotide sequence ID" value="XM_009692856.1"/>
</dbReference>
<dbReference type="Proteomes" id="UP000003786">
    <property type="component" value="Chromosome 3"/>
</dbReference>
<evidence type="ECO:0000256" key="3">
    <source>
        <dbReference type="SAM" id="MobiDB-lite"/>
    </source>
</evidence>
<dbReference type="EMBL" id="AP011948">
    <property type="protein sequence ID" value="BAM40850.1"/>
    <property type="molecule type" value="Genomic_DNA"/>
</dbReference>
<dbReference type="OrthoDB" id="429427at2759"/>
<feature type="compositionally biased region" description="Basic and acidic residues" evidence="3">
    <location>
        <begin position="9"/>
        <end position="18"/>
    </location>
</feature>
<dbReference type="GO" id="GO:0005634">
    <property type="term" value="C:nucleus"/>
    <property type="evidence" value="ECO:0007669"/>
    <property type="project" value="UniProtKB-SubCell"/>
</dbReference>
<keyword evidence="2" id="KW-0539">Nucleus</keyword>
<dbReference type="STRING" id="869250.J4D8L8"/>
<dbReference type="VEuPathDB" id="PiroplasmaDB:TOT_030000112"/>
<comment type="subcellular location">
    <subcellularLocation>
        <location evidence="1">Nucleus</location>
    </subcellularLocation>
</comment>
<evidence type="ECO:0000313" key="5">
    <source>
        <dbReference type="Proteomes" id="UP000003786"/>
    </source>
</evidence>
<dbReference type="PANTHER" id="PTHR12214:SF0">
    <property type="entry name" value="LD29489P"/>
    <property type="match status" value="1"/>
</dbReference>
<dbReference type="PANTHER" id="PTHR12214">
    <property type="entry name" value="GC-RICH SEQUENCE DNA-BINDING FACTOR"/>
    <property type="match status" value="1"/>
</dbReference>
<sequence>MFRKRIPLNKREVSHELPESLESSSFSENLPPKDSINDNSSSNSQESHGFSVSDPNVSFRRGLRDGTITNKVDLSQDSSFKHTKKTISNLSFTDSLIENDLDKIQLRSSNLKRSFQKKRSRKGLNLTNTKKSIIYGHENATKPRISPEPAQSDTKFEEEVMEDVEFPDKLSEVSGYSDHESDDMDYGKDAPQTVQKDDGEVALYEISDVEEEFDIESEISQIIKNVEDELHILNKNLGSTNALLQQNTEKIAKLDTDQLELANRINSYFNLLEASRTLFSLVESKLPDLSRCLDKTRTNMIEETECLLRMRRWIYCDLLRLSGVNDVDYSCGELEDIDDMGKDLSITIGRTFLKRVESLQHFKQDLVKNSLKYSNKFTFKELEPYLVPEVRYLFTLKLGFNYTIEQLSELYEYEINLERVNINLMDDVTDEYKSISRSLEVFRTLKRNSDLLESFNFANLKDVFLFYVKASMLTWNPLNNPHVEDLEWFRVLMEFDPQLLPVIADEVLYSLALNCIEYFDIESYDQCNNLSQFLKFVLQNSGGANRSLIVEKITSSLHKSLQTKVSIVTFGVNSQDSSEKLSNMLDPVVCHILKFGYLNLVANVVCFSDFLSNATLATIAVDDLFLNKMLPLLDFNSALDAFLVLHFKRATEPLGRHLQIKTKNNSTVRLTFSRFSESVTTSPSNSDVFNSLSVPMDSDTYTRLIGSDSA</sequence>
<proteinExistence type="predicted"/>
<protein>
    <submittedName>
        <fullName evidence="4">Uncharacterized protein</fullName>
    </submittedName>
</protein>
<dbReference type="eggNOG" id="ENOG502RSYY">
    <property type="taxonomic scope" value="Eukaryota"/>
</dbReference>
<evidence type="ECO:0000256" key="2">
    <source>
        <dbReference type="ARBA" id="ARBA00023242"/>
    </source>
</evidence>
<feature type="compositionally biased region" description="Low complexity" evidence="3">
    <location>
        <begin position="20"/>
        <end position="51"/>
    </location>
</feature>
<dbReference type="GeneID" id="20715311"/>
<evidence type="ECO:0000256" key="1">
    <source>
        <dbReference type="ARBA" id="ARBA00004123"/>
    </source>
</evidence>
<dbReference type="GO" id="GO:0003677">
    <property type="term" value="F:DNA binding"/>
    <property type="evidence" value="ECO:0007669"/>
    <property type="project" value="InterPro"/>
</dbReference>